<name>A0A2P7SD29_9HYPH</name>
<dbReference type="Gene3D" id="3.60.21.40">
    <property type="entry name" value="GpdQ, catalytic alpha/beta sandwich domain"/>
    <property type="match status" value="1"/>
</dbReference>
<dbReference type="PANTHER" id="PTHR42988:SF2">
    <property type="entry name" value="CYCLIC NUCLEOTIDE PHOSPHODIESTERASE CBUA0032-RELATED"/>
    <property type="match status" value="1"/>
</dbReference>
<keyword evidence="3" id="KW-0408">Iron</keyword>
<organism evidence="6 7">
    <name type="scientific">Pseudaminobacter soli</name>
    <name type="common">ex Li et al. 2025</name>
    <dbReference type="NCBI Taxonomy" id="1295366"/>
    <lineage>
        <taxon>Bacteria</taxon>
        <taxon>Pseudomonadati</taxon>
        <taxon>Pseudomonadota</taxon>
        <taxon>Alphaproteobacteria</taxon>
        <taxon>Hyphomicrobiales</taxon>
        <taxon>Phyllobacteriaceae</taxon>
        <taxon>Pseudaminobacter</taxon>
    </lineage>
</organism>
<evidence type="ECO:0000256" key="1">
    <source>
        <dbReference type="ARBA" id="ARBA00022723"/>
    </source>
</evidence>
<evidence type="ECO:0000256" key="3">
    <source>
        <dbReference type="ARBA" id="ARBA00023004"/>
    </source>
</evidence>
<dbReference type="InterPro" id="IPR042281">
    <property type="entry name" value="GpdQ_beta-strand"/>
</dbReference>
<keyword evidence="1" id="KW-0479">Metal-binding</keyword>
<evidence type="ECO:0000313" key="6">
    <source>
        <dbReference type="EMBL" id="PSJ60404.1"/>
    </source>
</evidence>
<comment type="caution">
    <text evidence="6">The sequence shown here is derived from an EMBL/GenBank/DDBJ whole genome shotgun (WGS) entry which is preliminary data.</text>
</comment>
<reference evidence="6 7" key="1">
    <citation type="submission" date="2018-03" db="EMBL/GenBank/DDBJ databases">
        <title>The draft genome of Mesorhizobium soli JCM 19897.</title>
        <authorList>
            <person name="Li L."/>
            <person name="Liu L."/>
            <person name="Liang L."/>
            <person name="Wang T."/>
            <person name="Zhang X."/>
        </authorList>
    </citation>
    <scope>NUCLEOTIDE SEQUENCE [LARGE SCALE GENOMIC DNA]</scope>
    <source>
        <strain evidence="6 7">JCM 19897</strain>
    </source>
</reference>
<dbReference type="GO" id="GO:0046872">
    <property type="term" value="F:metal ion binding"/>
    <property type="evidence" value="ECO:0007669"/>
    <property type="project" value="UniProtKB-KW"/>
</dbReference>
<sequence length="243" mass="26648">MLVAQLSDVHARTDNNNVDDLGRAIDWLRQIGPDIAVVSGDLVEDGWEDGYREIDRITRRLACPCFLLPGNSDQRALMRAAFNHVNYWTGPDAMHFAVPAGDFLIVGLDVTIDGDHHGDARPHLSWLEKTLLEAAHRRALLFTHQHVFPSGIEPLDESACRGTHDLASMLDRSPVKPLAISSGYVHRPMASMLGTTPAYICGSICHQNPLLLATDREPMTTDAKSILVFDVGIAGVVAHYVAL</sequence>
<dbReference type="GO" id="GO:0016787">
    <property type="term" value="F:hydrolase activity"/>
    <property type="evidence" value="ECO:0007669"/>
    <property type="project" value="UniProtKB-KW"/>
</dbReference>
<dbReference type="Proteomes" id="UP000240653">
    <property type="component" value="Unassembled WGS sequence"/>
</dbReference>
<feature type="domain" description="Calcineurin-like phosphoesterase" evidence="5">
    <location>
        <begin position="1"/>
        <end position="148"/>
    </location>
</feature>
<protein>
    <submittedName>
        <fullName evidence="6">Metallophosphoesterase</fullName>
    </submittedName>
</protein>
<evidence type="ECO:0000259" key="5">
    <source>
        <dbReference type="Pfam" id="PF00149"/>
    </source>
</evidence>
<dbReference type="InterPro" id="IPR004843">
    <property type="entry name" value="Calcineurin-like_PHP"/>
</dbReference>
<dbReference type="SUPFAM" id="SSF56300">
    <property type="entry name" value="Metallo-dependent phosphatases"/>
    <property type="match status" value="1"/>
</dbReference>
<dbReference type="InterPro" id="IPR042283">
    <property type="entry name" value="GpdQ_catalytic"/>
</dbReference>
<dbReference type="EMBL" id="PXYL01000006">
    <property type="protein sequence ID" value="PSJ60404.1"/>
    <property type="molecule type" value="Genomic_DNA"/>
</dbReference>
<keyword evidence="2" id="KW-0378">Hydrolase</keyword>
<dbReference type="OrthoDB" id="651281at2"/>
<accession>A0A2P7SD29</accession>
<dbReference type="InterPro" id="IPR050884">
    <property type="entry name" value="CNP_phosphodiesterase-III"/>
</dbReference>
<comment type="similarity">
    <text evidence="4">Belongs to the cyclic nucleotide phosphodiesterase class-III family.</text>
</comment>
<evidence type="ECO:0000256" key="2">
    <source>
        <dbReference type="ARBA" id="ARBA00022801"/>
    </source>
</evidence>
<dbReference type="RefSeq" id="WP_106724735.1">
    <property type="nucleotide sequence ID" value="NZ_PXYL01000006.1"/>
</dbReference>
<proteinExistence type="inferred from homology"/>
<dbReference type="PANTHER" id="PTHR42988">
    <property type="entry name" value="PHOSPHOHYDROLASE"/>
    <property type="match status" value="1"/>
</dbReference>
<evidence type="ECO:0000313" key="7">
    <source>
        <dbReference type="Proteomes" id="UP000240653"/>
    </source>
</evidence>
<keyword evidence="7" id="KW-1185">Reference proteome</keyword>
<dbReference type="InterPro" id="IPR029052">
    <property type="entry name" value="Metallo-depent_PP-like"/>
</dbReference>
<evidence type="ECO:0000256" key="4">
    <source>
        <dbReference type="ARBA" id="ARBA00025742"/>
    </source>
</evidence>
<gene>
    <name evidence="6" type="ORF">C7I85_14790</name>
</gene>
<dbReference type="AlphaFoldDB" id="A0A2P7SD29"/>
<dbReference type="Gene3D" id="3.30.750.180">
    <property type="entry name" value="GpdQ, beta-strand dimerisation domain"/>
    <property type="match status" value="1"/>
</dbReference>
<dbReference type="Pfam" id="PF00149">
    <property type="entry name" value="Metallophos"/>
    <property type="match status" value="1"/>
</dbReference>